<evidence type="ECO:0000313" key="2">
    <source>
        <dbReference type="Proteomes" id="UP001139260"/>
    </source>
</evidence>
<protein>
    <submittedName>
        <fullName evidence="1">Transposase</fullName>
    </submittedName>
</protein>
<comment type="caution">
    <text evidence="1">The sequence shown here is derived from an EMBL/GenBank/DDBJ whole genome shotgun (WGS) entry which is preliminary data.</text>
</comment>
<keyword evidence="2" id="KW-1185">Reference proteome</keyword>
<accession>A0A9X1XS71</accession>
<dbReference type="Proteomes" id="UP001139260">
    <property type="component" value="Unassembled WGS sequence"/>
</dbReference>
<sequence>MQDCYSELIKLLLPEIIVEYFELTSYKEQEEILHLYLKEINLIHKEYGPFKLSSKGFLDEITVQDFPIRAHQVYLHITRRRWLNEDTGKVVFLEIVI</sequence>
<name>A0A9X1XS71_9FLAO</name>
<evidence type="ECO:0000313" key="1">
    <source>
        <dbReference type="EMBL" id="MCK8140746.1"/>
    </source>
</evidence>
<proteinExistence type="predicted"/>
<reference evidence="1" key="1">
    <citation type="submission" date="2022-04" db="EMBL/GenBank/DDBJ databases">
        <title>Flavobacterium pygoscelis sp. nov. isolated from Chinstrap chick (Pygoscelis antarcticus).</title>
        <authorList>
            <person name="Irgang R."/>
            <person name="Poblete-Morales M."/>
            <person name="Avendano-Herrera R."/>
        </authorList>
    </citation>
    <scope>NUCLEOTIDE SEQUENCE</scope>
    <source>
        <strain evidence="1">I-SCBP12n</strain>
    </source>
</reference>
<organism evidence="1 2">
    <name type="scientific">Flavobacterium pygoscelis</name>
    <dbReference type="NCBI Taxonomy" id="2893176"/>
    <lineage>
        <taxon>Bacteria</taxon>
        <taxon>Pseudomonadati</taxon>
        <taxon>Bacteroidota</taxon>
        <taxon>Flavobacteriia</taxon>
        <taxon>Flavobacteriales</taxon>
        <taxon>Flavobacteriaceae</taxon>
        <taxon>Flavobacterium</taxon>
    </lineage>
</organism>
<dbReference type="EMBL" id="JALNUB010000002">
    <property type="protein sequence ID" value="MCK8140746.1"/>
    <property type="molecule type" value="Genomic_DNA"/>
</dbReference>
<gene>
    <name evidence="1" type="ORF">MW871_02460</name>
</gene>
<dbReference type="RefSeq" id="WP_248427430.1">
    <property type="nucleotide sequence ID" value="NZ_JALNUB010000002.1"/>
</dbReference>
<dbReference type="AlphaFoldDB" id="A0A9X1XS71"/>